<reference evidence="4" key="1">
    <citation type="submission" date="2017-06" db="EMBL/GenBank/DDBJ databases">
        <authorList>
            <person name="Rodrigo-Torres L."/>
            <person name="Arahal R. D."/>
            <person name="Lucena T."/>
        </authorList>
    </citation>
    <scope>NUCLEOTIDE SEQUENCE [LARGE SCALE GENOMIC DNA]</scope>
    <source>
        <strain evidence="4">type strain: CECT 9192</strain>
    </source>
</reference>
<evidence type="ECO:0000256" key="1">
    <source>
        <dbReference type="SAM" id="SignalP"/>
    </source>
</evidence>
<dbReference type="AlphaFoldDB" id="A0A1B8HWL9"/>
<evidence type="ECO:0008006" key="6">
    <source>
        <dbReference type="Google" id="ProtNLM"/>
    </source>
</evidence>
<dbReference type="Proteomes" id="UP000241858">
    <property type="component" value="Unassembled WGS sequence"/>
</dbReference>
<dbReference type="Proteomes" id="UP000196485">
    <property type="component" value="Unassembled WGS sequence"/>
</dbReference>
<reference evidence="3" key="2">
    <citation type="submission" date="2017-06" db="EMBL/GenBank/DDBJ databases">
        <authorList>
            <person name="Kim H.J."/>
            <person name="Triplett B.A."/>
        </authorList>
    </citation>
    <scope>NUCLEOTIDE SEQUENCE [LARGE SCALE GENOMIC DNA]</scope>
    <source>
        <strain evidence="3">Type strain: CECT 9192</strain>
    </source>
</reference>
<keyword evidence="1" id="KW-0732">Signal</keyword>
<dbReference type="PROSITE" id="PS51257">
    <property type="entry name" value="PROKAR_LIPOPROTEIN"/>
    <property type="match status" value="1"/>
</dbReference>
<sequence>MTYPRLSLALLLAATTLSGCASWIPAAFKSDPAESQWVGNYKSDTEMGLTTHLHLSDDHAATTTYTYTNGDPDLLETGHWQAINPTTVKVTMTTHQGRPLNSERIYSYDPHSEQLSTQQETVDGQTYQLGVEGLILQRQ</sequence>
<evidence type="ECO:0000313" key="4">
    <source>
        <dbReference type="Proteomes" id="UP000196485"/>
    </source>
</evidence>
<feature type="signal peptide" evidence="1">
    <location>
        <begin position="1"/>
        <end position="21"/>
    </location>
</feature>
<gene>
    <name evidence="2" type="ORF">C0W81_02490</name>
    <name evidence="3" type="ORF">PAQU9191_02832</name>
</gene>
<name>A0A1B8HWL9_9GAMM</name>
<dbReference type="EMBL" id="PYLY01000004">
    <property type="protein sequence ID" value="PSU11834.1"/>
    <property type="molecule type" value="Genomic_DNA"/>
</dbReference>
<keyword evidence="4" id="KW-1185">Reference proteome</keyword>
<accession>A0A1B8HWL9</accession>
<evidence type="ECO:0000313" key="3">
    <source>
        <dbReference type="EMBL" id="SMY17520.1"/>
    </source>
</evidence>
<protein>
    <recommendedName>
        <fullName evidence="6">Lipoprotein</fullName>
    </recommendedName>
</protein>
<feature type="chain" id="PRO_5015060968" description="Lipoprotein" evidence="1">
    <location>
        <begin position="22"/>
        <end position="139"/>
    </location>
</feature>
<dbReference type="RefSeq" id="WP_060997713.1">
    <property type="nucleotide sequence ID" value="NZ_FYAH01000006.1"/>
</dbReference>
<organism evidence="2 5">
    <name type="scientific">Photobacterium aquimaris</name>
    <dbReference type="NCBI Taxonomy" id="512643"/>
    <lineage>
        <taxon>Bacteria</taxon>
        <taxon>Pseudomonadati</taxon>
        <taxon>Pseudomonadota</taxon>
        <taxon>Gammaproteobacteria</taxon>
        <taxon>Vibrionales</taxon>
        <taxon>Vibrionaceae</taxon>
        <taxon>Photobacterium</taxon>
    </lineage>
</organism>
<reference evidence="2 5" key="3">
    <citation type="submission" date="2018-03" db="EMBL/GenBank/DDBJ databases">
        <title>Whole genome sequencing of Histamine producing bacteria.</title>
        <authorList>
            <person name="Butler K."/>
        </authorList>
    </citation>
    <scope>NUCLEOTIDE SEQUENCE [LARGE SCALE GENOMIC DNA]</scope>
    <source>
        <strain evidence="2 5">DSM 23343</strain>
    </source>
</reference>
<dbReference type="OrthoDB" id="5348860at2"/>
<proteinExistence type="predicted"/>
<evidence type="ECO:0000313" key="2">
    <source>
        <dbReference type="EMBL" id="PSU11834.1"/>
    </source>
</evidence>
<evidence type="ECO:0000313" key="5">
    <source>
        <dbReference type="Proteomes" id="UP000241858"/>
    </source>
</evidence>
<dbReference type="EMBL" id="FYAH01000006">
    <property type="protein sequence ID" value="SMY17520.1"/>
    <property type="molecule type" value="Genomic_DNA"/>
</dbReference>